<reference evidence="2 3" key="1">
    <citation type="submission" date="2020-04" db="EMBL/GenBank/DDBJ databases">
        <title>Zoogloea sp. G-4-1-14 isolated from soil.</title>
        <authorList>
            <person name="Dahal R.H."/>
        </authorList>
    </citation>
    <scope>NUCLEOTIDE SEQUENCE [LARGE SCALE GENOMIC DNA]</scope>
    <source>
        <strain evidence="2 3">G-4-1-14</strain>
    </source>
</reference>
<dbReference type="InterPro" id="IPR002156">
    <property type="entry name" value="RNaseH_domain"/>
</dbReference>
<dbReference type="CDD" id="cd09279">
    <property type="entry name" value="RNase_HI_like"/>
    <property type="match status" value="1"/>
</dbReference>
<dbReference type="GO" id="GO:0004523">
    <property type="term" value="F:RNA-DNA hybrid ribonuclease activity"/>
    <property type="evidence" value="ECO:0007669"/>
    <property type="project" value="InterPro"/>
</dbReference>
<evidence type="ECO:0000259" key="1">
    <source>
        <dbReference type="PROSITE" id="PS50879"/>
    </source>
</evidence>
<gene>
    <name evidence="2" type="ORF">HHL15_11680</name>
</gene>
<dbReference type="SUPFAM" id="SSF53098">
    <property type="entry name" value="Ribonuclease H-like"/>
    <property type="match status" value="1"/>
</dbReference>
<comment type="caution">
    <text evidence="2">The sequence shown here is derived from an EMBL/GenBank/DDBJ whole genome shotgun (WGS) entry which is preliminary data.</text>
</comment>
<protein>
    <submittedName>
        <fullName evidence="2">Ribonuclease HI family protein</fullName>
    </submittedName>
</protein>
<keyword evidence="3" id="KW-1185">Reference proteome</keyword>
<dbReference type="RefSeq" id="WP_169145944.1">
    <property type="nucleotide sequence ID" value="NZ_JABBGA010000008.1"/>
</dbReference>
<evidence type="ECO:0000313" key="2">
    <source>
        <dbReference type="EMBL" id="NML26405.1"/>
    </source>
</evidence>
<dbReference type="Proteomes" id="UP000580043">
    <property type="component" value="Unassembled WGS sequence"/>
</dbReference>
<dbReference type="PROSITE" id="PS50879">
    <property type="entry name" value="RNASE_H_1"/>
    <property type="match status" value="1"/>
</dbReference>
<proteinExistence type="predicted"/>
<dbReference type="InterPro" id="IPR036397">
    <property type="entry name" value="RNaseH_sf"/>
</dbReference>
<name>A0A848G631_9RHOO</name>
<dbReference type="PANTHER" id="PTHR48475">
    <property type="entry name" value="RIBONUCLEASE H"/>
    <property type="match status" value="1"/>
</dbReference>
<sequence length="162" mass="17494">MLPPRPPAPLWPDAWQLWFDGSASPNPGRIGLGAVLLGPAGERIEVSELAAAGGCNNTAELLALQRAVDAAHQAGARRVVIRGDSDFAVRHLLGSARTAIPRLTALLEPLAFSLQGFDEVRIEWVPRHRNGDADRLSRAALGLPDKPALVPLSLARSRRRRR</sequence>
<evidence type="ECO:0000313" key="3">
    <source>
        <dbReference type="Proteomes" id="UP000580043"/>
    </source>
</evidence>
<dbReference type="InterPro" id="IPR012337">
    <property type="entry name" value="RNaseH-like_sf"/>
</dbReference>
<dbReference type="EMBL" id="JABBGA010000008">
    <property type="protein sequence ID" value="NML26405.1"/>
    <property type="molecule type" value="Genomic_DNA"/>
</dbReference>
<dbReference type="GO" id="GO:0003676">
    <property type="term" value="F:nucleic acid binding"/>
    <property type="evidence" value="ECO:0007669"/>
    <property type="project" value="InterPro"/>
</dbReference>
<accession>A0A848G631</accession>
<dbReference type="Gene3D" id="3.30.420.10">
    <property type="entry name" value="Ribonuclease H-like superfamily/Ribonuclease H"/>
    <property type="match status" value="1"/>
</dbReference>
<dbReference type="Pfam" id="PF13456">
    <property type="entry name" value="RVT_3"/>
    <property type="match status" value="1"/>
</dbReference>
<dbReference type="AlphaFoldDB" id="A0A848G631"/>
<feature type="domain" description="RNase H type-1" evidence="1">
    <location>
        <begin position="11"/>
        <end position="149"/>
    </location>
</feature>
<organism evidence="2 3">
    <name type="scientific">Zoogloea dura</name>
    <dbReference type="NCBI Taxonomy" id="2728840"/>
    <lineage>
        <taxon>Bacteria</taxon>
        <taxon>Pseudomonadati</taxon>
        <taxon>Pseudomonadota</taxon>
        <taxon>Betaproteobacteria</taxon>
        <taxon>Rhodocyclales</taxon>
        <taxon>Zoogloeaceae</taxon>
        <taxon>Zoogloea</taxon>
    </lineage>
</organism>
<dbReference type="PANTHER" id="PTHR48475:SF1">
    <property type="entry name" value="RNASE H TYPE-1 DOMAIN-CONTAINING PROTEIN"/>
    <property type="match status" value="1"/>
</dbReference>